<gene>
    <name evidence="1" type="ORF">TCM_000156</name>
</gene>
<organism evidence="1 2">
    <name type="scientific">Theobroma cacao</name>
    <name type="common">Cacao</name>
    <name type="synonym">Cocoa</name>
    <dbReference type="NCBI Taxonomy" id="3641"/>
    <lineage>
        <taxon>Eukaryota</taxon>
        <taxon>Viridiplantae</taxon>
        <taxon>Streptophyta</taxon>
        <taxon>Embryophyta</taxon>
        <taxon>Tracheophyta</taxon>
        <taxon>Spermatophyta</taxon>
        <taxon>Magnoliopsida</taxon>
        <taxon>eudicotyledons</taxon>
        <taxon>Gunneridae</taxon>
        <taxon>Pentapetalae</taxon>
        <taxon>rosids</taxon>
        <taxon>malvids</taxon>
        <taxon>Malvales</taxon>
        <taxon>Malvaceae</taxon>
        <taxon>Byttnerioideae</taxon>
        <taxon>Theobroma</taxon>
    </lineage>
</organism>
<dbReference type="AlphaFoldDB" id="A0A061DLE3"/>
<dbReference type="InParanoid" id="A0A061DLE3"/>
<dbReference type="EMBL" id="CM001879">
    <property type="protein sequence ID" value="EOX90783.1"/>
    <property type="molecule type" value="Genomic_DNA"/>
</dbReference>
<dbReference type="Proteomes" id="UP000026915">
    <property type="component" value="Chromosome 1"/>
</dbReference>
<dbReference type="Gramene" id="EOX90783">
    <property type="protein sequence ID" value="EOX90783"/>
    <property type="gene ID" value="TCM_000156"/>
</dbReference>
<keyword evidence="2" id="KW-1185">Reference proteome</keyword>
<evidence type="ECO:0000313" key="1">
    <source>
        <dbReference type="EMBL" id="EOX90783.1"/>
    </source>
</evidence>
<proteinExistence type="predicted"/>
<sequence>MCHLNLCSGLPCSAHVVSGKVWLLEKEFFDCRRAVGTSMLWQSSGRMLIVYGLKAGAYWGGEVLKPDDTKVS</sequence>
<dbReference type="HOGENOM" id="CLU_2727279_0_0_1"/>
<evidence type="ECO:0000313" key="2">
    <source>
        <dbReference type="Proteomes" id="UP000026915"/>
    </source>
</evidence>
<protein>
    <submittedName>
        <fullName evidence="1">Uncharacterized protein</fullName>
    </submittedName>
</protein>
<accession>A0A061DLE3</accession>
<reference evidence="1 2" key="1">
    <citation type="journal article" date="2013" name="Genome Biol.">
        <title>The genome sequence of the most widely cultivated cacao type and its use to identify candidate genes regulating pod color.</title>
        <authorList>
            <person name="Motamayor J.C."/>
            <person name="Mockaitis K."/>
            <person name="Schmutz J."/>
            <person name="Haiminen N."/>
            <person name="Iii D.L."/>
            <person name="Cornejo O."/>
            <person name="Findley S.D."/>
            <person name="Zheng P."/>
            <person name="Utro F."/>
            <person name="Royaert S."/>
            <person name="Saski C."/>
            <person name="Jenkins J."/>
            <person name="Podicheti R."/>
            <person name="Zhao M."/>
            <person name="Scheffler B.E."/>
            <person name="Stack J.C."/>
            <person name="Feltus F.A."/>
            <person name="Mustiga G.M."/>
            <person name="Amores F."/>
            <person name="Phillips W."/>
            <person name="Marelli J.P."/>
            <person name="May G.D."/>
            <person name="Shapiro H."/>
            <person name="Ma J."/>
            <person name="Bustamante C.D."/>
            <person name="Schnell R.J."/>
            <person name="Main D."/>
            <person name="Gilbert D."/>
            <person name="Parida L."/>
            <person name="Kuhn D.N."/>
        </authorList>
    </citation>
    <scope>NUCLEOTIDE SEQUENCE [LARGE SCALE GENOMIC DNA]</scope>
    <source>
        <strain evidence="2">cv. Matina 1-6</strain>
    </source>
</reference>
<name>A0A061DLE3_THECC</name>